<dbReference type="EMBL" id="FOFR01000023">
    <property type="protein sequence ID" value="SES15386.1"/>
    <property type="molecule type" value="Genomic_DNA"/>
</dbReference>
<sequence length="112" mass="12381">MVSARNTKRPTLAFSMFGLGTSKKIARCHLIGHKLNGSNTDLANFVPCYRDPMNNPWMYHNVEAEIQKQVESNTPVLMEVKPVHSQGNPLPASIFVNAVGENGWTCSVVILN</sequence>
<keyword evidence="2" id="KW-0255">Endonuclease</keyword>
<evidence type="ECO:0000259" key="1">
    <source>
        <dbReference type="Pfam" id="PF13930"/>
    </source>
</evidence>
<dbReference type="InterPro" id="IPR044929">
    <property type="entry name" value="DNA/RNA_non-sp_Endonuclease_sf"/>
</dbReference>
<organism evidence="2 3">
    <name type="scientific">Lentzea xinjiangensis</name>
    <dbReference type="NCBI Taxonomy" id="402600"/>
    <lineage>
        <taxon>Bacteria</taxon>
        <taxon>Bacillati</taxon>
        <taxon>Actinomycetota</taxon>
        <taxon>Actinomycetes</taxon>
        <taxon>Pseudonocardiales</taxon>
        <taxon>Pseudonocardiaceae</taxon>
        <taxon>Lentzea</taxon>
    </lineage>
</organism>
<feature type="domain" description="Type VII secretion system protein EssD-like" evidence="1">
    <location>
        <begin position="23"/>
        <end position="96"/>
    </location>
</feature>
<dbReference type="Proteomes" id="UP000199352">
    <property type="component" value="Unassembled WGS sequence"/>
</dbReference>
<dbReference type="STRING" id="402600.SAMN05216188_12398"/>
<reference evidence="3" key="1">
    <citation type="submission" date="2016-10" db="EMBL/GenBank/DDBJ databases">
        <authorList>
            <person name="Varghese N."/>
            <person name="Submissions S."/>
        </authorList>
    </citation>
    <scope>NUCLEOTIDE SEQUENCE [LARGE SCALE GENOMIC DNA]</scope>
    <source>
        <strain evidence="3">CGMCC 4.3525</strain>
    </source>
</reference>
<dbReference type="Pfam" id="PF13930">
    <property type="entry name" value="Endonuclea_NS_2"/>
    <property type="match status" value="1"/>
</dbReference>
<dbReference type="AlphaFoldDB" id="A0A1H9V130"/>
<keyword evidence="3" id="KW-1185">Reference proteome</keyword>
<protein>
    <submittedName>
        <fullName evidence="2">DNA/RNA non-specific endonuclease</fullName>
    </submittedName>
</protein>
<gene>
    <name evidence="2" type="ORF">SAMN05216188_12398</name>
</gene>
<dbReference type="GO" id="GO:0004519">
    <property type="term" value="F:endonuclease activity"/>
    <property type="evidence" value="ECO:0007669"/>
    <property type="project" value="UniProtKB-KW"/>
</dbReference>
<proteinExistence type="predicted"/>
<name>A0A1H9V130_9PSEU</name>
<keyword evidence="2" id="KW-0540">Nuclease</keyword>
<accession>A0A1H9V130</accession>
<dbReference type="InterPro" id="IPR044927">
    <property type="entry name" value="Endonuclea_NS_2"/>
</dbReference>
<dbReference type="Gene3D" id="3.40.570.10">
    <property type="entry name" value="Extracellular Endonuclease, subunit A"/>
    <property type="match status" value="1"/>
</dbReference>
<keyword evidence="2" id="KW-0378">Hydrolase</keyword>
<evidence type="ECO:0000313" key="3">
    <source>
        <dbReference type="Proteomes" id="UP000199352"/>
    </source>
</evidence>
<evidence type="ECO:0000313" key="2">
    <source>
        <dbReference type="EMBL" id="SES15386.1"/>
    </source>
</evidence>